<sequence length="339" mass="37178">MPVSSPPRVIGATVTYGSRAASCLATVGAMRAAGVVAVVVVDNGSVDDARRQLDAYARAHAPVVRYHRLARNEGSAPAFGFAIERALESDADYLWLLDDDNLPHGDALAILLAEEQAMRAAGIDLCAVAPTRAPSDDPREIAAVRRAEQAREQPREDRSFAGVEFALFARRALERLGLRRPRISRDAAVVTYAPYGGLLVRLDVLRRIGLPDADLVLYGDDLEYTSRIVRAGGCIRLSAEAVVVDPRGGRWMPPGFEVLAMFRSTDDALLYYSMRNRIHRELRTGRRHSLARWTNAGLFWALCLVCLAVTRRPQKLRVLGRAAADAWAGRLGRRVELAG</sequence>
<dbReference type="AlphaFoldDB" id="A0A1G6GJ81"/>
<dbReference type="InterPro" id="IPR029044">
    <property type="entry name" value="Nucleotide-diphossugar_trans"/>
</dbReference>
<dbReference type="SUPFAM" id="SSF53448">
    <property type="entry name" value="Nucleotide-diphospho-sugar transferases"/>
    <property type="match status" value="1"/>
</dbReference>
<comment type="similarity">
    <text evidence="2">Belongs to the glycosyltransferase 2 family.</text>
</comment>
<comment type="pathway">
    <text evidence="1">Cell wall biogenesis; cell wall polysaccharide biosynthesis.</text>
</comment>
<dbReference type="PANTHER" id="PTHR43179">
    <property type="entry name" value="RHAMNOSYLTRANSFERASE WBBL"/>
    <property type="match status" value="1"/>
</dbReference>
<dbReference type="RefSeq" id="WP_058230655.1">
    <property type="nucleotide sequence ID" value="NZ_FMYG01000001.1"/>
</dbReference>
<gene>
    <name evidence="6" type="ORF">SAMN05216418_0321</name>
</gene>
<dbReference type="Gene3D" id="3.90.550.10">
    <property type="entry name" value="Spore Coat Polysaccharide Biosynthesis Protein SpsA, Chain A"/>
    <property type="match status" value="1"/>
</dbReference>
<dbReference type="EMBL" id="FMYG01000001">
    <property type="protein sequence ID" value="SDB82067.1"/>
    <property type="molecule type" value="Genomic_DNA"/>
</dbReference>
<evidence type="ECO:0000259" key="5">
    <source>
        <dbReference type="Pfam" id="PF00535"/>
    </source>
</evidence>
<evidence type="ECO:0000256" key="3">
    <source>
        <dbReference type="ARBA" id="ARBA00022676"/>
    </source>
</evidence>
<dbReference type="GO" id="GO:0016757">
    <property type="term" value="F:glycosyltransferase activity"/>
    <property type="evidence" value="ECO:0007669"/>
    <property type="project" value="UniProtKB-KW"/>
</dbReference>
<keyword evidence="3" id="KW-0328">Glycosyltransferase</keyword>
<reference evidence="6 7" key="1">
    <citation type="submission" date="2016-09" db="EMBL/GenBank/DDBJ databases">
        <authorList>
            <person name="Capua I."/>
            <person name="De Benedictis P."/>
            <person name="Joannis T."/>
            <person name="Lombin L.H."/>
            <person name="Cattoli G."/>
        </authorList>
    </citation>
    <scope>NUCLEOTIDE SEQUENCE [LARGE SCALE GENOMIC DNA]</scope>
    <source>
        <strain evidence="6 7">NIO-1002</strain>
    </source>
</reference>
<evidence type="ECO:0000313" key="6">
    <source>
        <dbReference type="EMBL" id="SDB82067.1"/>
    </source>
</evidence>
<feature type="domain" description="Glycosyltransferase 2-like" evidence="5">
    <location>
        <begin position="34"/>
        <end position="176"/>
    </location>
</feature>
<protein>
    <submittedName>
        <fullName evidence="6">Glycosyltransferase, GT2 family</fullName>
    </submittedName>
</protein>
<dbReference type="PANTHER" id="PTHR43179:SF12">
    <property type="entry name" value="GALACTOFURANOSYLTRANSFERASE GLFT2"/>
    <property type="match status" value="1"/>
</dbReference>
<dbReference type="InterPro" id="IPR001173">
    <property type="entry name" value="Glyco_trans_2-like"/>
</dbReference>
<name>A0A1G6GJ81_9MICO</name>
<evidence type="ECO:0000256" key="1">
    <source>
        <dbReference type="ARBA" id="ARBA00004776"/>
    </source>
</evidence>
<dbReference type="Proteomes" id="UP000183203">
    <property type="component" value="Unassembled WGS sequence"/>
</dbReference>
<dbReference type="OrthoDB" id="7665907at2"/>
<proteinExistence type="inferred from homology"/>
<accession>A0A1G6GJ81</accession>
<evidence type="ECO:0000313" key="7">
    <source>
        <dbReference type="Proteomes" id="UP000183203"/>
    </source>
</evidence>
<organism evidence="6 7">
    <name type="scientific">Microbacterium enclense</name>
    <dbReference type="NCBI Taxonomy" id="993073"/>
    <lineage>
        <taxon>Bacteria</taxon>
        <taxon>Bacillati</taxon>
        <taxon>Actinomycetota</taxon>
        <taxon>Actinomycetes</taxon>
        <taxon>Micrococcales</taxon>
        <taxon>Microbacteriaceae</taxon>
        <taxon>Microbacterium</taxon>
    </lineage>
</organism>
<evidence type="ECO:0000256" key="4">
    <source>
        <dbReference type="ARBA" id="ARBA00022679"/>
    </source>
</evidence>
<dbReference type="Pfam" id="PF00535">
    <property type="entry name" value="Glycos_transf_2"/>
    <property type="match status" value="1"/>
</dbReference>
<evidence type="ECO:0000256" key="2">
    <source>
        <dbReference type="ARBA" id="ARBA00006739"/>
    </source>
</evidence>
<keyword evidence="4 6" id="KW-0808">Transferase</keyword>
<dbReference type="STRING" id="993073.AS029_00445"/>